<accession>X1VWI0</accession>
<feature type="non-terminal residue" evidence="1">
    <location>
        <position position="114"/>
    </location>
</feature>
<dbReference type="EMBL" id="BARW01038462">
    <property type="protein sequence ID" value="GAJ22896.1"/>
    <property type="molecule type" value="Genomic_DNA"/>
</dbReference>
<proteinExistence type="predicted"/>
<sequence length="114" mass="12822">MNYRQFKLTVMLIFSGVMVIGYSIGAGAGSSGQVPDGWFSAGSYPQDYEMGLDHMVTHSGEVSAYLKSRVSEPRGFGTLMQMFKAEDYRSKRVRMSAYVKAEKIEDWAGLWMRV</sequence>
<name>X1VWI0_9ZZZZ</name>
<evidence type="ECO:0000313" key="1">
    <source>
        <dbReference type="EMBL" id="GAJ22896.1"/>
    </source>
</evidence>
<protein>
    <submittedName>
        <fullName evidence="1">Uncharacterized protein</fullName>
    </submittedName>
</protein>
<gene>
    <name evidence="1" type="ORF">S12H4_59023</name>
</gene>
<comment type="caution">
    <text evidence="1">The sequence shown here is derived from an EMBL/GenBank/DDBJ whole genome shotgun (WGS) entry which is preliminary data.</text>
</comment>
<reference evidence="1" key="1">
    <citation type="journal article" date="2014" name="Front. Microbiol.">
        <title>High frequency of phylogenetically diverse reductive dehalogenase-homologous genes in deep subseafloor sedimentary metagenomes.</title>
        <authorList>
            <person name="Kawai M."/>
            <person name="Futagami T."/>
            <person name="Toyoda A."/>
            <person name="Takaki Y."/>
            <person name="Nishi S."/>
            <person name="Hori S."/>
            <person name="Arai W."/>
            <person name="Tsubouchi T."/>
            <person name="Morono Y."/>
            <person name="Uchiyama I."/>
            <person name="Ito T."/>
            <person name="Fujiyama A."/>
            <person name="Inagaki F."/>
            <person name="Takami H."/>
        </authorList>
    </citation>
    <scope>NUCLEOTIDE SEQUENCE</scope>
    <source>
        <strain evidence="1">Expedition CK06-06</strain>
    </source>
</reference>
<dbReference type="AlphaFoldDB" id="X1VWI0"/>
<organism evidence="1">
    <name type="scientific">marine sediment metagenome</name>
    <dbReference type="NCBI Taxonomy" id="412755"/>
    <lineage>
        <taxon>unclassified sequences</taxon>
        <taxon>metagenomes</taxon>
        <taxon>ecological metagenomes</taxon>
    </lineage>
</organism>